<evidence type="ECO:0000313" key="9">
    <source>
        <dbReference type="Proteomes" id="UP001551482"/>
    </source>
</evidence>
<keyword evidence="2 6" id="KW-0812">Transmembrane</keyword>
<dbReference type="Pfam" id="PF07690">
    <property type="entry name" value="MFS_1"/>
    <property type="match status" value="1"/>
</dbReference>
<evidence type="ECO:0000259" key="7">
    <source>
        <dbReference type="PROSITE" id="PS50850"/>
    </source>
</evidence>
<dbReference type="InterPro" id="IPR036259">
    <property type="entry name" value="MFS_trans_sf"/>
</dbReference>
<evidence type="ECO:0000256" key="5">
    <source>
        <dbReference type="SAM" id="MobiDB-lite"/>
    </source>
</evidence>
<keyword evidence="9" id="KW-1185">Reference proteome</keyword>
<feature type="transmembrane region" description="Helical" evidence="6">
    <location>
        <begin position="313"/>
        <end position="331"/>
    </location>
</feature>
<feature type="transmembrane region" description="Helical" evidence="6">
    <location>
        <begin position="28"/>
        <end position="48"/>
    </location>
</feature>
<proteinExistence type="predicted"/>
<dbReference type="PANTHER" id="PTHR23514:SF13">
    <property type="entry name" value="INNER MEMBRANE PROTEIN YBJJ"/>
    <property type="match status" value="1"/>
</dbReference>
<dbReference type="InterPro" id="IPR011701">
    <property type="entry name" value="MFS"/>
</dbReference>
<feature type="domain" description="Major facilitator superfamily (MFS) profile" evidence="7">
    <location>
        <begin position="26"/>
        <end position="417"/>
    </location>
</feature>
<feature type="transmembrane region" description="Helical" evidence="6">
    <location>
        <begin position="370"/>
        <end position="390"/>
    </location>
</feature>
<protein>
    <submittedName>
        <fullName evidence="8">MFS transporter</fullName>
    </submittedName>
</protein>
<dbReference type="PROSITE" id="PS50850">
    <property type="entry name" value="MFS"/>
    <property type="match status" value="1"/>
</dbReference>
<name>A0ABV3DBG1_9ACTN</name>
<dbReference type="PANTHER" id="PTHR23514">
    <property type="entry name" value="BYPASS OF STOP CODON PROTEIN 6"/>
    <property type="match status" value="1"/>
</dbReference>
<evidence type="ECO:0000256" key="6">
    <source>
        <dbReference type="SAM" id="Phobius"/>
    </source>
</evidence>
<evidence type="ECO:0000256" key="4">
    <source>
        <dbReference type="ARBA" id="ARBA00023136"/>
    </source>
</evidence>
<evidence type="ECO:0000256" key="2">
    <source>
        <dbReference type="ARBA" id="ARBA00022692"/>
    </source>
</evidence>
<evidence type="ECO:0000256" key="3">
    <source>
        <dbReference type="ARBA" id="ARBA00022989"/>
    </source>
</evidence>
<accession>A0ABV3DBG1</accession>
<evidence type="ECO:0000313" key="8">
    <source>
        <dbReference type="EMBL" id="MEU8133097.1"/>
    </source>
</evidence>
<comment type="subcellular location">
    <subcellularLocation>
        <location evidence="1">Cell membrane</location>
        <topology evidence="1">Multi-pass membrane protein</topology>
    </subcellularLocation>
</comment>
<dbReference type="RefSeq" id="WP_358350011.1">
    <property type="nucleotide sequence ID" value="NZ_JBEZFP010000011.1"/>
</dbReference>
<dbReference type="Proteomes" id="UP001551482">
    <property type="component" value="Unassembled WGS sequence"/>
</dbReference>
<feature type="compositionally biased region" description="Low complexity" evidence="5">
    <location>
        <begin position="207"/>
        <end position="237"/>
    </location>
</feature>
<dbReference type="SUPFAM" id="SSF103473">
    <property type="entry name" value="MFS general substrate transporter"/>
    <property type="match status" value="1"/>
</dbReference>
<reference evidence="8 9" key="1">
    <citation type="submission" date="2024-06" db="EMBL/GenBank/DDBJ databases">
        <title>The Natural Products Discovery Center: Release of the First 8490 Sequenced Strains for Exploring Actinobacteria Biosynthetic Diversity.</title>
        <authorList>
            <person name="Kalkreuter E."/>
            <person name="Kautsar S.A."/>
            <person name="Yang D."/>
            <person name="Bader C.D."/>
            <person name="Teijaro C.N."/>
            <person name="Fluegel L."/>
            <person name="Davis C.M."/>
            <person name="Simpson J.R."/>
            <person name="Lauterbach L."/>
            <person name="Steele A.D."/>
            <person name="Gui C."/>
            <person name="Meng S."/>
            <person name="Li G."/>
            <person name="Viehrig K."/>
            <person name="Ye F."/>
            <person name="Su P."/>
            <person name="Kiefer A.F."/>
            <person name="Nichols A."/>
            <person name="Cepeda A.J."/>
            <person name="Yan W."/>
            <person name="Fan B."/>
            <person name="Jiang Y."/>
            <person name="Adhikari A."/>
            <person name="Zheng C.-J."/>
            <person name="Schuster L."/>
            <person name="Cowan T.M."/>
            <person name="Smanski M.J."/>
            <person name="Chevrette M.G."/>
            <person name="De Carvalho L.P.S."/>
            <person name="Shen B."/>
        </authorList>
    </citation>
    <scope>NUCLEOTIDE SEQUENCE [LARGE SCALE GENOMIC DNA]</scope>
    <source>
        <strain evidence="8 9">NPDC048946</strain>
    </source>
</reference>
<sequence length="437" mass="44392">MQATEPRDPAEPDALSAPGPEAVRRARLAVLACFLIQGASFAVLVTRVPAIQDRYHLGDGALTIVLSLVPIVAGVGSLLAEKLAARYGSHHVLRTAQPVVCASVLGVGAGDAVWQLASVLVVFALALGAVDATMNMQAIGIQARQGRSVMNGFHAAWSLGGIAGAGLATFADHKDVALVVMYALSAAITAPAALLIGRHYLPTATTTETATATQPETAAATAPKTAAATANESGSAAKPTPTLPWRTILPLCAVMAFVYIGDSAVSSWGAVYAEKAQDMDDNTALPYLVYMVTALLGRGLGDLGVRRWGALPVVRAGALTAAVGFAAVVAAPSPAVALAGFTVLGLGISVLVPQTFAAGAETSPDDRDTAIARLNLFNYAGFLIGTPLVGVVGDLAGFRAAMAVPLVLVLAILPLARAFAPQGEAGHGIGRRTGSGR</sequence>
<organism evidence="8 9">
    <name type="scientific">Streptodolium elevatio</name>
    <dbReference type="NCBI Taxonomy" id="3157996"/>
    <lineage>
        <taxon>Bacteria</taxon>
        <taxon>Bacillati</taxon>
        <taxon>Actinomycetota</taxon>
        <taxon>Actinomycetes</taxon>
        <taxon>Kitasatosporales</taxon>
        <taxon>Streptomycetaceae</taxon>
        <taxon>Streptodolium</taxon>
    </lineage>
</organism>
<keyword evidence="4 6" id="KW-0472">Membrane</keyword>
<keyword evidence="3 6" id="KW-1133">Transmembrane helix</keyword>
<gene>
    <name evidence="8" type="ORF">AB0C36_06270</name>
</gene>
<feature type="transmembrane region" description="Helical" evidence="6">
    <location>
        <begin position="151"/>
        <end position="170"/>
    </location>
</feature>
<dbReference type="CDD" id="cd17393">
    <property type="entry name" value="MFS_MosC_like"/>
    <property type="match status" value="1"/>
</dbReference>
<feature type="transmembrane region" description="Helical" evidence="6">
    <location>
        <begin position="337"/>
        <end position="358"/>
    </location>
</feature>
<feature type="transmembrane region" description="Helical" evidence="6">
    <location>
        <begin position="60"/>
        <end position="80"/>
    </location>
</feature>
<feature type="region of interest" description="Disordered" evidence="5">
    <location>
        <begin position="207"/>
        <end position="239"/>
    </location>
</feature>
<evidence type="ECO:0000256" key="1">
    <source>
        <dbReference type="ARBA" id="ARBA00004651"/>
    </source>
</evidence>
<dbReference type="InterPro" id="IPR051788">
    <property type="entry name" value="MFS_Transporter"/>
</dbReference>
<feature type="transmembrane region" description="Helical" evidence="6">
    <location>
        <begin position="248"/>
        <end position="272"/>
    </location>
</feature>
<feature type="transmembrane region" description="Helical" evidence="6">
    <location>
        <begin position="284"/>
        <end position="301"/>
    </location>
</feature>
<feature type="transmembrane region" description="Helical" evidence="6">
    <location>
        <begin position="396"/>
        <end position="416"/>
    </location>
</feature>
<dbReference type="EMBL" id="JBEZFP010000011">
    <property type="protein sequence ID" value="MEU8133097.1"/>
    <property type="molecule type" value="Genomic_DNA"/>
</dbReference>
<feature type="transmembrane region" description="Helical" evidence="6">
    <location>
        <begin position="176"/>
        <end position="196"/>
    </location>
</feature>
<feature type="transmembrane region" description="Helical" evidence="6">
    <location>
        <begin position="112"/>
        <end position="130"/>
    </location>
</feature>
<dbReference type="Gene3D" id="1.20.1250.20">
    <property type="entry name" value="MFS general substrate transporter like domains"/>
    <property type="match status" value="2"/>
</dbReference>
<dbReference type="InterPro" id="IPR020846">
    <property type="entry name" value="MFS_dom"/>
</dbReference>
<comment type="caution">
    <text evidence="8">The sequence shown here is derived from an EMBL/GenBank/DDBJ whole genome shotgun (WGS) entry which is preliminary data.</text>
</comment>